<evidence type="ECO:0000313" key="1">
    <source>
        <dbReference type="EMBL" id="AZS39079.1"/>
    </source>
</evidence>
<protein>
    <recommendedName>
        <fullName evidence="3">Polymerase nucleotidyl transferase domain-containing protein</fullName>
    </recommendedName>
</protein>
<evidence type="ECO:0008006" key="3">
    <source>
        <dbReference type="Google" id="ProtNLM"/>
    </source>
</evidence>
<name>A0A3S9WG59_9MICO</name>
<dbReference type="RefSeq" id="WP_378802538.1">
    <property type="nucleotide sequence ID" value="NZ_JBHWCM010000005.1"/>
</dbReference>
<organism evidence="1 2">
    <name type="scientific">Microbacterium oxydans</name>
    <dbReference type="NCBI Taxonomy" id="82380"/>
    <lineage>
        <taxon>Bacteria</taxon>
        <taxon>Bacillati</taxon>
        <taxon>Actinomycetota</taxon>
        <taxon>Actinomycetes</taxon>
        <taxon>Micrococcales</taxon>
        <taxon>Microbacteriaceae</taxon>
        <taxon>Microbacterium</taxon>
    </lineage>
</organism>
<reference evidence="1 2" key="1">
    <citation type="submission" date="2018-08" db="EMBL/GenBank/DDBJ databases">
        <title>Microbacterium oxydans strain HG3.</title>
        <authorList>
            <person name="ORTET P."/>
        </authorList>
    </citation>
    <scope>NUCLEOTIDE SEQUENCE [LARGE SCALE GENOMIC DNA]</scope>
    <source>
        <strain evidence="1 2">HG3</strain>
    </source>
</reference>
<accession>A0A3S9WG59</accession>
<dbReference type="KEGG" id="moy:CVS54_00379"/>
<gene>
    <name evidence="1" type="ORF">CVS54_00379</name>
</gene>
<dbReference type="Proteomes" id="UP000274841">
    <property type="component" value="Chromosome"/>
</dbReference>
<proteinExistence type="predicted"/>
<dbReference type="AlphaFoldDB" id="A0A3S9WG59"/>
<evidence type="ECO:0000313" key="2">
    <source>
        <dbReference type="Proteomes" id="UP000274841"/>
    </source>
</evidence>
<sequence>MISPSDVDFSPLPAPVATLFTDVLIAFESAGIGWTLSGSACTGEFDRWSDLDLKVSISTGEATEVVRAAVTSAGGQVLSQYSGVAVHRPQLEVMYVLTHAHIAKIDVDGVAAMLPRGDADWPLVWAPPWIYQISIRIARGEYLAAARAIDQYREDALIPLMERRLHRGLTGHRRLEERLSEADLARIIGTYATRPSRVELTAAWSNLCDLVREELTRGGYAATRALFERFVLAASSQLS</sequence>
<dbReference type="EMBL" id="CP031422">
    <property type="protein sequence ID" value="AZS39079.1"/>
    <property type="molecule type" value="Genomic_DNA"/>
</dbReference>